<evidence type="ECO:0000313" key="2">
    <source>
        <dbReference type="Proteomes" id="UP000285832"/>
    </source>
</evidence>
<dbReference type="RefSeq" id="WP_118279094.1">
    <property type="nucleotide sequence ID" value="NZ_JAQDJO010000018.1"/>
</dbReference>
<proteinExistence type="predicted"/>
<accession>A0A415D512</accession>
<sequence length="93" mass="10525">MKITEKEWLNLYQSVKNEECDCIHWDDAPVMSRSGGISHLQHILTRSAKQVGAVQLTCILVRDGENIPLSDIQITDPAELLQHIPHRAEVNIL</sequence>
<organism evidence="1 2">
    <name type="scientific">[Ruminococcus] lactaris</name>
    <dbReference type="NCBI Taxonomy" id="46228"/>
    <lineage>
        <taxon>Bacteria</taxon>
        <taxon>Bacillati</taxon>
        <taxon>Bacillota</taxon>
        <taxon>Clostridia</taxon>
        <taxon>Lachnospirales</taxon>
        <taxon>Lachnospiraceae</taxon>
        <taxon>Mediterraneibacter</taxon>
    </lineage>
</organism>
<name>A0A415D512_9FIRM</name>
<gene>
    <name evidence="1" type="ORF">DW116_07910</name>
</gene>
<protein>
    <submittedName>
        <fullName evidence="1">Uncharacterized protein</fullName>
    </submittedName>
</protein>
<evidence type="ECO:0000313" key="1">
    <source>
        <dbReference type="EMBL" id="RHJ61250.1"/>
    </source>
</evidence>
<dbReference type="EMBL" id="QRMI01000017">
    <property type="protein sequence ID" value="RHJ61250.1"/>
    <property type="molecule type" value="Genomic_DNA"/>
</dbReference>
<comment type="caution">
    <text evidence="1">The sequence shown here is derived from an EMBL/GenBank/DDBJ whole genome shotgun (WGS) entry which is preliminary data.</text>
</comment>
<reference evidence="1 2" key="1">
    <citation type="submission" date="2018-08" db="EMBL/GenBank/DDBJ databases">
        <title>A genome reference for cultivated species of the human gut microbiota.</title>
        <authorList>
            <person name="Zou Y."/>
            <person name="Xue W."/>
            <person name="Luo G."/>
        </authorList>
    </citation>
    <scope>NUCLEOTIDE SEQUENCE [LARGE SCALE GENOMIC DNA]</scope>
    <source>
        <strain evidence="1 2">AM09-9</strain>
    </source>
</reference>
<dbReference type="AlphaFoldDB" id="A0A415D512"/>
<dbReference type="Proteomes" id="UP000285832">
    <property type="component" value="Unassembled WGS sequence"/>
</dbReference>